<protein>
    <recommendedName>
        <fullName evidence="1">Reverse transcriptase domain-containing protein</fullName>
    </recommendedName>
</protein>
<feature type="domain" description="Reverse transcriptase" evidence="1">
    <location>
        <begin position="481"/>
        <end position="737"/>
    </location>
</feature>
<dbReference type="InterPro" id="IPR000477">
    <property type="entry name" value="RT_dom"/>
</dbReference>
<proteinExistence type="predicted"/>
<dbReference type="PANTHER" id="PTHR19446">
    <property type="entry name" value="REVERSE TRANSCRIPTASES"/>
    <property type="match status" value="1"/>
</dbReference>
<dbReference type="Gene3D" id="3.60.10.10">
    <property type="entry name" value="Endonuclease/exonuclease/phosphatase"/>
    <property type="match status" value="1"/>
</dbReference>
<reference evidence="2" key="1">
    <citation type="journal article" date="2010" name="Science">
        <title>The genome of the Western clawed frog Xenopus tropicalis.</title>
        <authorList>
            <person name="Hellsten U."/>
            <person name="Harland R.M."/>
            <person name="Gilchrist M.J."/>
            <person name="Hendrix D."/>
            <person name="Jurka J."/>
            <person name="Kapitonov V."/>
            <person name="Ovcharenko I."/>
            <person name="Putnam N.H."/>
            <person name="Shu S."/>
            <person name="Taher L."/>
            <person name="Blitz I.L."/>
            <person name="Blumberg B."/>
            <person name="Dichmann D.S."/>
            <person name="Dubchak I."/>
            <person name="Amaya E."/>
            <person name="Detter J.C."/>
            <person name="Fletcher R."/>
            <person name="Gerhard D.S."/>
            <person name="Goodstein D."/>
            <person name="Graves T."/>
            <person name="Grigoriev I.V."/>
            <person name="Grimwood J."/>
            <person name="Kawashima T."/>
            <person name="Lindquist E."/>
            <person name="Lucas S.M."/>
            <person name="Mead P.E."/>
            <person name="Mitros T."/>
            <person name="Ogino H."/>
            <person name="Ohta Y."/>
            <person name="Poliakov A.V."/>
            <person name="Pollet N."/>
            <person name="Robert J."/>
            <person name="Salamov A."/>
            <person name="Sater A.K."/>
            <person name="Schmutz J."/>
            <person name="Terry A."/>
            <person name="Vize P.D."/>
            <person name="Warren W.C."/>
            <person name="Wells D."/>
            <person name="Wills A."/>
            <person name="Wilson R.K."/>
            <person name="Zimmerman L.B."/>
            <person name="Zorn A.M."/>
            <person name="Grainger R."/>
            <person name="Grammer T."/>
            <person name="Khokha M.K."/>
            <person name="Richardson P.M."/>
            <person name="Rokhsar D.S."/>
        </authorList>
    </citation>
    <scope>NUCLEOTIDE SEQUENCE [LARGE SCALE GENOMIC DNA]</scope>
    <source>
        <strain evidence="2">Nigerian</strain>
    </source>
</reference>
<dbReference type="Pfam" id="PF03372">
    <property type="entry name" value="Exo_endo_phos"/>
    <property type="match status" value="1"/>
</dbReference>
<dbReference type="SUPFAM" id="SSF56219">
    <property type="entry name" value="DNase I-like"/>
    <property type="match status" value="1"/>
</dbReference>
<dbReference type="GeneTree" id="ENSGT00940000163630"/>
<dbReference type="InParanoid" id="A0A803J4H2"/>
<dbReference type="Pfam" id="PF00078">
    <property type="entry name" value="RVT_1"/>
    <property type="match status" value="1"/>
</dbReference>
<name>A0A803J4H2_XENTR</name>
<sequence>MMAVSPIRFLTSNVCSVRTQRARFLAFESLANSDAEVFFLQETRLTTQADLRKARADWRHGPSFWSIAEEPCGGVAILFRGGLNIRVHRLLEIQVGRCLLLDVTLNGRRFRLINIYGPQSMSGRRALLAEIRPYLHTSLSVIFGGDFNQVLRPEDRSGRLGKSESFFFKQLVQQAGMVDVATWEGRRATHTYRCGGRSSRLDMAFVRMGEEFTDVREVGVEYSDHLTLSFTVGTLSVPAKGKGLWRLSSDSLEGESVGKSFEALLQHQFGRVDFYDSVSSWWEDVKHSFRTFFRKLSVRREGNRYKKYLTLLKKLESSISDGVEGSKITQLKAQIRECQYSRYKSLVQERDYGSFRSPDPFLNCRENVGRKLITGLIDPKGKLQTSREGILGVVKGFYASLFRAKALDKGRTSSFLEATPGPDVTNLDFEPLTAEITEDEVKAAIDCLAKKKAPGPDGLTAEFYKKFKDQLAPVLVEVFRDCLEGGILPPSMRESSLILLSKGKDPQRVENWRPIALLNTDRKLLARILFTRLILFSGTLLSPVQSCTVKGRSIFEAILTIREALELCKVQNIGCYFLSLDQAKAFDRVDHEYLWAVLAKYGIPGTFIRWLSALYKGAVSFPLINGWRGENFEVGAGVRQGCPLSPLLYVFAIDPFLRRLQAGGIKGLSVPCSQPLRSVAYADDVTVAVSCPEDVGVLSETIRSYSEASGSLVNMDKFQAFWSLNEEPAFPLREFSVAPTQIRILGIKFGKGDDCRQNWEEKLDAGNAKVQRWKQWRLSYSERVKLVKTYLVPIFLFVSYVYPLPEALYARIHSLFFQLIWGSRLNPVKRGVTYLQRKEGGLGMLCPVAFFGSIFLKSNFGCLGQRTDSLWECCVRRWVLPLVGDWVLGGSGKTVRVRGRQLPPHLELGLKLLRKWDIGVGELGSVARRQIYQRILGTYFIVPLALKDCVGNILSQSLRWLNDRRVPPKYFDLNWLALQGRLFVRGNLSYLNIADRVPVGLRHQ</sequence>
<evidence type="ECO:0000259" key="1">
    <source>
        <dbReference type="PROSITE" id="PS50878"/>
    </source>
</evidence>
<dbReference type="AlphaFoldDB" id="A0A803J4H2"/>
<dbReference type="InterPro" id="IPR043502">
    <property type="entry name" value="DNA/RNA_pol_sf"/>
</dbReference>
<accession>A0A803J4H2</accession>
<reference evidence="2" key="2">
    <citation type="submission" date="2021-03" db="UniProtKB">
        <authorList>
            <consortium name="Ensembl"/>
        </authorList>
    </citation>
    <scope>IDENTIFICATION</scope>
</reference>
<dbReference type="GO" id="GO:0003824">
    <property type="term" value="F:catalytic activity"/>
    <property type="evidence" value="ECO:0007669"/>
    <property type="project" value="InterPro"/>
</dbReference>
<dbReference type="InterPro" id="IPR036691">
    <property type="entry name" value="Endo/exonu/phosph_ase_sf"/>
</dbReference>
<dbReference type="Ensembl" id="ENSXETT00000109541">
    <property type="protein sequence ID" value="ENSXETP00000102733"/>
    <property type="gene ID" value="ENSXETG00000043988"/>
</dbReference>
<dbReference type="SUPFAM" id="SSF56672">
    <property type="entry name" value="DNA/RNA polymerases"/>
    <property type="match status" value="1"/>
</dbReference>
<dbReference type="CDD" id="cd01650">
    <property type="entry name" value="RT_nLTR_like"/>
    <property type="match status" value="1"/>
</dbReference>
<organism evidence="2">
    <name type="scientific">Xenopus tropicalis</name>
    <name type="common">Western clawed frog</name>
    <name type="synonym">Silurana tropicalis</name>
    <dbReference type="NCBI Taxonomy" id="8364"/>
    <lineage>
        <taxon>Eukaryota</taxon>
        <taxon>Metazoa</taxon>
        <taxon>Chordata</taxon>
        <taxon>Craniata</taxon>
        <taxon>Vertebrata</taxon>
        <taxon>Euteleostomi</taxon>
        <taxon>Amphibia</taxon>
        <taxon>Batrachia</taxon>
        <taxon>Anura</taxon>
        <taxon>Pipoidea</taxon>
        <taxon>Pipidae</taxon>
        <taxon>Xenopodinae</taxon>
        <taxon>Xenopus</taxon>
        <taxon>Silurana</taxon>
    </lineage>
</organism>
<evidence type="ECO:0000313" key="2">
    <source>
        <dbReference type="Ensembl" id="ENSXETP00000102733"/>
    </source>
</evidence>
<dbReference type="InterPro" id="IPR005135">
    <property type="entry name" value="Endo/exonuclease/phosphatase"/>
</dbReference>
<dbReference type="PROSITE" id="PS50878">
    <property type="entry name" value="RT_POL"/>
    <property type="match status" value="1"/>
</dbReference>